<organism evidence="2 3">
    <name type="scientific">Levilactobacillus fuyuanensis</name>
    <dbReference type="NCBI Taxonomy" id="2486022"/>
    <lineage>
        <taxon>Bacteria</taxon>
        <taxon>Bacillati</taxon>
        <taxon>Bacillota</taxon>
        <taxon>Bacilli</taxon>
        <taxon>Lactobacillales</taxon>
        <taxon>Lactobacillaceae</taxon>
        <taxon>Levilactobacillus</taxon>
    </lineage>
</organism>
<evidence type="ECO:0000256" key="1">
    <source>
        <dbReference type="SAM" id="Phobius"/>
    </source>
</evidence>
<feature type="transmembrane region" description="Helical" evidence="1">
    <location>
        <begin position="48"/>
        <end position="67"/>
    </location>
</feature>
<feature type="transmembrane region" description="Helical" evidence="1">
    <location>
        <begin position="88"/>
        <end position="108"/>
    </location>
</feature>
<dbReference type="RefSeq" id="WP_125701031.1">
    <property type="nucleotide sequence ID" value="NZ_JBHTOM010000008.1"/>
</dbReference>
<feature type="transmembrane region" description="Helical" evidence="1">
    <location>
        <begin position="286"/>
        <end position="306"/>
    </location>
</feature>
<proteinExistence type="predicted"/>
<feature type="transmembrane region" description="Helical" evidence="1">
    <location>
        <begin position="460"/>
        <end position="476"/>
    </location>
</feature>
<feature type="transmembrane region" description="Helical" evidence="1">
    <location>
        <begin position="12"/>
        <end position="36"/>
    </location>
</feature>
<dbReference type="EMBL" id="JBHTOM010000008">
    <property type="protein sequence ID" value="MFD1549443.1"/>
    <property type="molecule type" value="Genomic_DNA"/>
</dbReference>
<feature type="transmembrane region" description="Helical" evidence="1">
    <location>
        <begin position="258"/>
        <end position="274"/>
    </location>
</feature>
<feature type="transmembrane region" description="Helical" evidence="1">
    <location>
        <begin position="161"/>
        <end position="181"/>
    </location>
</feature>
<feature type="transmembrane region" description="Helical" evidence="1">
    <location>
        <begin position="482"/>
        <end position="499"/>
    </location>
</feature>
<dbReference type="NCBIfam" id="TIGR03766">
    <property type="entry name" value="TIGR03766 family XrtG-associated glycosyltransferase"/>
    <property type="match status" value="1"/>
</dbReference>
<keyword evidence="1" id="KW-0472">Membrane</keyword>
<dbReference type="Proteomes" id="UP001597195">
    <property type="component" value="Unassembled WGS sequence"/>
</dbReference>
<accession>A0ABW4H3Z4</accession>
<name>A0ABW4H3Z4_9LACO</name>
<feature type="transmembrane region" description="Helical" evidence="1">
    <location>
        <begin position="188"/>
        <end position="205"/>
    </location>
</feature>
<dbReference type="InterPro" id="IPR021200">
    <property type="entry name" value="CHIM_prot"/>
</dbReference>
<sequence length="519" mass="58556">MDHQLFNYGNRFIRGLFYFFFGLTTYFAITSANLVLGDNAKTGSETTVVTAIVLIVAITVLIVGFAYPQVSRVFKWLFVRHQAVTAGTLLLLTVAWQVVFVLCVHPAIGFDVRAIHEALIAPKNADMMSYFSQNSNNLPILLAQHWLATAFHTTSWLFFDWATLILTDLSAVFNILSVAVIDHRKVPTAMYIHAGWLALFPMIIVPYTDAWVLPFVSAYIFCYCVLSYAQWPWSLKLLAAVGLGLNVAAAYFMKPSAIVALIAIVLVELLQVVRREYWQGLTRRKGFIVVACLLVSGMAGGGAYVAGNHVLDTQSYIKINTARAIPAVHFMSMGISGDGGYNAKDALKMAQLPTKKSRADWSKKMYLKRLKQRGFWGYLAFLVKKQRNNSADGSFAWIKEGHFILHGTKPKGTGFARSIREFVYLYGTRLGDFRYLAQAWWIVLLVIIFFGWSNQHKFTQVLRLTIIGAFMFLLLFEGGRSRYLIQYLPAFLILGTLSFRRSLTILRQLFGWVKHPVQS</sequence>
<keyword evidence="1" id="KW-1133">Transmembrane helix</keyword>
<reference evidence="3" key="1">
    <citation type="journal article" date="2019" name="Int. J. Syst. Evol. Microbiol.">
        <title>The Global Catalogue of Microorganisms (GCM) 10K type strain sequencing project: providing services to taxonomists for standard genome sequencing and annotation.</title>
        <authorList>
            <consortium name="The Broad Institute Genomics Platform"/>
            <consortium name="The Broad Institute Genome Sequencing Center for Infectious Disease"/>
            <person name="Wu L."/>
            <person name="Ma J."/>
        </authorList>
    </citation>
    <scope>NUCLEOTIDE SEQUENCE [LARGE SCALE GENOMIC DNA]</scope>
    <source>
        <strain evidence="3">CCM 8906</strain>
    </source>
</reference>
<evidence type="ECO:0000313" key="3">
    <source>
        <dbReference type="Proteomes" id="UP001597195"/>
    </source>
</evidence>
<gene>
    <name evidence="2" type="ORF">ACFQ5T_07010</name>
</gene>
<feature type="transmembrane region" description="Helical" evidence="1">
    <location>
        <begin position="435"/>
        <end position="453"/>
    </location>
</feature>
<feature type="transmembrane region" description="Helical" evidence="1">
    <location>
        <begin position="211"/>
        <end position="228"/>
    </location>
</feature>
<keyword evidence="3" id="KW-1185">Reference proteome</keyword>
<evidence type="ECO:0000313" key="2">
    <source>
        <dbReference type="EMBL" id="MFD1549443.1"/>
    </source>
</evidence>
<keyword evidence="1" id="KW-0812">Transmembrane</keyword>
<protein>
    <submittedName>
        <fullName evidence="2">TIGR03766 family XrtG-associated glycosyltransferase</fullName>
    </submittedName>
</protein>
<comment type="caution">
    <text evidence="2">The sequence shown here is derived from an EMBL/GenBank/DDBJ whole genome shotgun (WGS) entry which is preliminary data.</text>
</comment>